<sequence>MFSGVLRKGDDHNPKLVHELKKHFVNLGYLHPNKLGNQTNFDNHLENAIKQYQEFYSLKVTGVVDINMITSLRIPRCGVPDFSSSQTHFKSLYTLYPGTPRWDKRRLTYHIDETVTESEKAGIVQAVRAWEYVTHFRFYYMSEIGDTEPDIKISFMRGDHGCDDTFSETSFVIAHAFPPPVGVVHFNAEKAWATDGTNLYAYDVFTTALHEFGHVLGLDHSTNTESIMFPTIVKGQRKYLHSDDIDGINALYNLEKWYNI</sequence>
<evidence type="ECO:0000256" key="8">
    <source>
        <dbReference type="PIRSR" id="PIRSR621190-2"/>
    </source>
</evidence>
<dbReference type="PANTHER" id="PTHR10201">
    <property type="entry name" value="MATRIX METALLOPROTEINASE"/>
    <property type="match status" value="1"/>
</dbReference>
<protein>
    <submittedName>
        <fullName evidence="10">Metalloendoprotein 1</fullName>
    </submittedName>
</protein>
<evidence type="ECO:0000256" key="7">
    <source>
        <dbReference type="PIRSR" id="PIRSR621190-1"/>
    </source>
</evidence>
<dbReference type="Pfam" id="PF01471">
    <property type="entry name" value="PG_binding_1"/>
    <property type="match status" value="1"/>
</dbReference>
<keyword evidence="5 8" id="KW-0862">Zinc</keyword>
<evidence type="ECO:0000259" key="9">
    <source>
        <dbReference type="SMART" id="SM00235"/>
    </source>
</evidence>
<evidence type="ECO:0000256" key="1">
    <source>
        <dbReference type="ARBA" id="ARBA00009614"/>
    </source>
</evidence>
<dbReference type="GO" id="GO:0008270">
    <property type="term" value="F:zinc ion binding"/>
    <property type="evidence" value="ECO:0007669"/>
    <property type="project" value="InterPro"/>
</dbReference>
<dbReference type="InterPro" id="IPR001818">
    <property type="entry name" value="Pept_M10_metallopeptidase"/>
</dbReference>
<gene>
    <name evidence="10" type="ORF">F511_45761</name>
</gene>
<dbReference type="OrthoDB" id="902933at2759"/>
<name>A0A2Z6ZV97_9LAMI</name>
<feature type="binding site" evidence="8">
    <location>
        <position position="228"/>
    </location>
    <ligand>
        <name>Zn(2+)</name>
        <dbReference type="ChEBI" id="CHEBI:29105"/>
        <label>2</label>
        <note>catalytic</note>
    </ligand>
</feature>
<dbReference type="InterPro" id="IPR036365">
    <property type="entry name" value="PGBD-like_sf"/>
</dbReference>
<comment type="similarity">
    <text evidence="1">Belongs to the peptidase M10A family. Matrix metalloproteinases (MMPs) subfamily.</text>
</comment>
<feature type="binding site" description="in inhibited form" evidence="8">
    <location>
        <position position="77"/>
    </location>
    <ligand>
        <name>Zn(2+)</name>
        <dbReference type="ChEBI" id="CHEBI:29105"/>
        <label>2</label>
        <note>catalytic</note>
    </ligand>
</feature>
<dbReference type="GO" id="GO:0004222">
    <property type="term" value="F:metalloendopeptidase activity"/>
    <property type="evidence" value="ECO:0007669"/>
    <property type="project" value="InterPro"/>
</dbReference>
<dbReference type="EMBL" id="KV062375">
    <property type="protein sequence ID" value="KZV06758.1"/>
    <property type="molecule type" value="Genomic_DNA"/>
</dbReference>
<evidence type="ECO:0000256" key="4">
    <source>
        <dbReference type="ARBA" id="ARBA00022801"/>
    </source>
</evidence>
<dbReference type="SUPFAM" id="SSF55486">
    <property type="entry name" value="Metalloproteases ('zincins'), catalytic domain"/>
    <property type="match status" value="1"/>
</dbReference>
<dbReference type="PANTHER" id="PTHR10201:SF213">
    <property type="entry name" value="METALLOENDOPROTEINASE 2-MMP-LIKE"/>
    <property type="match status" value="1"/>
</dbReference>
<keyword evidence="11" id="KW-1185">Reference proteome</keyword>
<feature type="binding site" evidence="8">
    <location>
        <position position="160"/>
    </location>
    <ligand>
        <name>Zn(2+)</name>
        <dbReference type="ChEBI" id="CHEBI:29105"/>
        <label>1</label>
    </ligand>
</feature>
<dbReference type="GO" id="GO:0006508">
    <property type="term" value="P:proteolysis"/>
    <property type="evidence" value="ECO:0007669"/>
    <property type="project" value="UniProtKB-KW"/>
</dbReference>
<dbReference type="SUPFAM" id="SSF47090">
    <property type="entry name" value="PGBD-like"/>
    <property type="match status" value="1"/>
</dbReference>
<keyword evidence="4" id="KW-0378">Hydrolase</keyword>
<evidence type="ECO:0000313" key="10">
    <source>
        <dbReference type="EMBL" id="KZV06758.1"/>
    </source>
</evidence>
<feature type="binding site" evidence="8">
    <location>
        <position position="175"/>
    </location>
    <ligand>
        <name>Zn(2+)</name>
        <dbReference type="ChEBI" id="CHEBI:29105"/>
        <label>1</label>
    </ligand>
</feature>
<dbReference type="InterPro" id="IPR006026">
    <property type="entry name" value="Peptidase_Metallo"/>
</dbReference>
<evidence type="ECO:0000313" key="11">
    <source>
        <dbReference type="Proteomes" id="UP000250235"/>
    </source>
</evidence>
<accession>A0A2Z6ZV97</accession>
<dbReference type="InterPro" id="IPR021190">
    <property type="entry name" value="Pept_M10A"/>
</dbReference>
<keyword evidence="3 8" id="KW-0479">Metal-binding</keyword>
<evidence type="ECO:0000256" key="6">
    <source>
        <dbReference type="ARBA" id="ARBA00023049"/>
    </source>
</evidence>
<dbReference type="Gene3D" id="3.40.390.10">
    <property type="entry name" value="Collagenase (Catalytic Domain)"/>
    <property type="match status" value="1"/>
</dbReference>
<feature type="binding site" evidence="8">
    <location>
        <position position="150"/>
    </location>
    <ligand>
        <name>Ca(2+)</name>
        <dbReference type="ChEBI" id="CHEBI:29108"/>
        <label>2</label>
    </ligand>
</feature>
<dbReference type="PRINTS" id="PR00138">
    <property type="entry name" value="MATRIXIN"/>
</dbReference>
<dbReference type="GO" id="GO:0030574">
    <property type="term" value="P:collagen catabolic process"/>
    <property type="evidence" value="ECO:0007669"/>
    <property type="project" value="TreeGrafter"/>
</dbReference>
<comment type="cofactor">
    <cofactor evidence="8">
        <name>Zn(2+)</name>
        <dbReference type="ChEBI" id="CHEBI:29105"/>
    </cofactor>
    <text evidence="8">Binds 2 Zn(2+) ions per subunit.</text>
</comment>
<keyword evidence="6" id="KW-0482">Metalloprotease</keyword>
<dbReference type="InterPro" id="IPR024079">
    <property type="entry name" value="MetalloPept_cat_dom_sf"/>
</dbReference>
<keyword evidence="8" id="KW-0106">Calcium</keyword>
<feature type="active site" evidence="7">
    <location>
        <position position="211"/>
    </location>
</feature>
<dbReference type="GO" id="GO:0030198">
    <property type="term" value="P:extracellular matrix organization"/>
    <property type="evidence" value="ECO:0007669"/>
    <property type="project" value="TreeGrafter"/>
</dbReference>
<dbReference type="SMART" id="SM00235">
    <property type="entry name" value="ZnMc"/>
    <property type="match status" value="1"/>
</dbReference>
<reference evidence="10 11" key="1">
    <citation type="journal article" date="2015" name="Proc. Natl. Acad. Sci. U.S.A.">
        <title>The resurrection genome of Boea hygrometrica: A blueprint for survival of dehydration.</title>
        <authorList>
            <person name="Xiao L."/>
            <person name="Yang G."/>
            <person name="Zhang L."/>
            <person name="Yang X."/>
            <person name="Zhao S."/>
            <person name="Ji Z."/>
            <person name="Zhou Q."/>
            <person name="Hu M."/>
            <person name="Wang Y."/>
            <person name="Chen M."/>
            <person name="Xu Y."/>
            <person name="Jin H."/>
            <person name="Xiao X."/>
            <person name="Hu G."/>
            <person name="Bao F."/>
            <person name="Hu Y."/>
            <person name="Wan P."/>
            <person name="Li L."/>
            <person name="Deng X."/>
            <person name="Kuang T."/>
            <person name="Xiang C."/>
            <person name="Zhu J.K."/>
            <person name="Oliver M.J."/>
            <person name="He Y."/>
        </authorList>
    </citation>
    <scope>NUCLEOTIDE SEQUENCE [LARGE SCALE GENOMIC DNA]</scope>
    <source>
        <strain evidence="11">cv. XS01</strain>
    </source>
</reference>
<dbReference type="AlphaFoldDB" id="A0A2Z6ZV97"/>
<feature type="domain" description="Peptidase metallopeptidase" evidence="9">
    <location>
        <begin position="98"/>
        <end position="254"/>
    </location>
</feature>
<keyword evidence="2" id="KW-0645">Protease</keyword>
<proteinExistence type="inferred from homology"/>
<feature type="binding site" evidence="8">
    <location>
        <position position="220"/>
    </location>
    <ligand>
        <name>Zn(2+)</name>
        <dbReference type="ChEBI" id="CHEBI:29105"/>
        <label>2</label>
        <note>catalytic</note>
    </ligand>
</feature>
<feature type="binding site" evidence="8">
    <location>
        <position position="210"/>
    </location>
    <ligand>
        <name>Zn(2+)</name>
        <dbReference type="ChEBI" id="CHEBI:29105"/>
        <label>2</label>
        <note>catalytic</note>
    </ligand>
</feature>
<dbReference type="Pfam" id="PF00413">
    <property type="entry name" value="Peptidase_M10"/>
    <property type="match status" value="1"/>
</dbReference>
<comment type="cofactor">
    <cofactor evidence="8">
        <name>Ca(2+)</name>
        <dbReference type="ChEBI" id="CHEBI:29108"/>
    </cofactor>
    <text evidence="8">Can bind about 5 Ca(2+) ions per subunit.</text>
</comment>
<feature type="binding site" evidence="8">
    <location>
        <position position="170"/>
    </location>
    <ligand>
        <name>Ca(2+)</name>
        <dbReference type="ChEBI" id="CHEBI:29108"/>
        <label>3</label>
    </ligand>
</feature>
<feature type="binding site" evidence="8">
    <location>
        <position position="185"/>
    </location>
    <ligand>
        <name>Zn(2+)</name>
        <dbReference type="ChEBI" id="CHEBI:29105"/>
        <label>1</label>
    </ligand>
</feature>
<dbReference type="InterPro" id="IPR002477">
    <property type="entry name" value="Peptidoglycan-bd-like"/>
</dbReference>
<dbReference type="Proteomes" id="UP000250235">
    <property type="component" value="Unassembled WGS sequence"/>
</dbReference>
<evidence type="ECO:0000256" key="3">
    <source>
        <dbReference type="ARBA" id="ARBA00022723"/>
    </source>
</evidence>
<organism evidence="10 11">
    <name type="scientific">Dorcoceras hygrometricum</name>
    <dbReference type="NCBI Taxonomy" id="472368"/>
    <lineage>
        <taxon>Eukaryota</taxon>
        <taxon>Viridiplantae</taxon>
        <taxon>Streptophyta</taxon>
        <taxon>Embryophyta</taxon>
        <taxon>Tracheophyta</taxon>
        <taxon>Spermatophyta</taxon>
        <taxon>Magnoliopsida</taxon>
        <taxon>eudicotyledons</taxon>
        <taxon>Gunneridae</taxon>
        <taxon>Pentapetalae</taxon>
        <taxon>asterids</taxon>
        <taxon>lamiids</taxon>
        <taxon>Lamiales</taxon>
        <taxon>Gesneriaceae</taxon>
        <taxon>Didymocarpoideae</taxon>
        <taxon>Trichosporeae</taxon>
        <taxon>Loxocarpinae</taxon>
        <taxon>Dorcoceras</taxon>
    </lineage>
</organism>
<evidence type="ECO:0000256" key="5">
    <source>
        <dbReference type="ARBA" id="ARBA00022833"/>
    </source>
</evidence>
<evidence type="ECO:0000256" key="2">
    <source>
        <dbReference type="ARBA" id="ARBA00022670"/>
    </source>
</evidence>
<feature type="binding site" evidence="8">
    <location>
        <position position="214"/>
    </location>
    <ligand>
        <name>Zn(2+)</name>
        <dbReference type="ChEBI" id="CHEBI:29105"/>
        <label>2</label>
        <note>catalytic</note>
    </ligand>
</feature>
<dbReference type="GO" id="GO:0031012">
    <property type="term" value="C:extracellular matrix"/>
    <property type="evidence" value="ECO:0007669"/>
    <property type="project" value="InterPro"/>
</dbReference>